<evidence type="ECO:0000313" key="3">
    <source>
        <dbReference type="Proteomes" id="UP001524944"/>
    </source>
</evidence>
<dbReference type="RefSeq" id="WP_089611578.1">
    <property type="nucleotide sequence ID" value="NZ_CP022121.1"/>
</dbReference>
<keyword evidence="3" id="KW-1185">Reference proteome</keyword>
<evidence type="ECO:0000256" key="1">
    <source>
        <dbReference type="SAM" id="SignalP"/>
    </source>
</evidence>
<reference evidence="2 3" key="1">
    <citation type="submission" date="2022-08" db="EMBL/GenBank/DDBJ databases">
        <title>Proteogenomics of the novel Dehalobacterium formicoaceticum strain EZ94 highlights a key role of methyltransferases during anaerobic dichloromethane degradation.</title>
        <authorList>
            <person name="Wasmund K."/>
        </authorList>
    </citation>
    <scope>NUCLEOTIDE SEQUENCE [LARGE SCALE GENOMIC DNA]</scope>
    <source>
        <strain evidence="2 3">EZ94</strain>
    </source>
</reference>
<name>A0ABT1Y7J8_9FIRM</name>
<keyword evidence="1" id="KW-0732">Signal</keyword>
<feature type="signal peptide" evidence="1">
    <location>
        <begin position="1"/>
        <end position="30"/>
    </location>
</feature>
<dbReference type="Proteomes" id="UP001524944">
    <property type="component" value="Unassembled WGS sequence"/>
</dbReference>
<organism evidence="2 3">
    <name type="scientific">Dehalobacterium formicoaceticum</name>
    <dbReference type="NCBI Taxonomy" id="51515"/>
    <lineage>
        <taxon>Bacteria</taxon>
        <taxon>Bacillati</taxon>
        <taxon>Bacillota</taxon>
        <taxon>Clostridia</taxon>
        <taxon>Eubacteriales</taxon>
        <taxon>Peptococcaceae</taxon>
        <taxon>Dehalobacterium</taxon>
    </lineage>
</organism>
<gene>
    <name evidence="2" type="ORF">NVS47_15300</name>
</gene>
<accession>A0ABT1Y7J8</accession>
<protein>
    <submittedName>
        <fullName evidence="2">Uncharacterized protein</fullName>
    </submittedName>
</protein>
<evidence type="ECO:0000313" key="2">
    <source>
        <dbReference type="EMBL" id="MCR6546862.1"/>
    </source>
</evidence>
<dbReference type="EMBL" id="JANPWE010000012">
    <property type="protein sequence ID" value="MCR6546862.1"/>
    <property type="molecule type" value="Genomic_DNA"/>
</dbReference>
<comment type="caution">
    <text evidence="2">The sequence shown here is derived from an EMBL/GenBank/DDBJ whole genome shotgun (WGS) entry which is preliminary data.</text>
</comment>
<feature type="chain" id="PRO_5045488594" evidence="1">
    <location>
        <begin position="31"/>
        <end position="213"/>
    </location>
</feature>
<proteinExistence type="predicted"/>
<sequence length="213" mass="23949">MKKFQKNLIMLAATLIFGAAIGLLVPTALADRTSGAKVDQELLKETIQVQFKSDMIKAYLEDYESKRMQELEKKYLQQYGREKMPEINPLTNKEKEIIVAALMESGIEETDFNQPGGVSTTPNNSQAVNGNEVHDPAIQQIIDQNRDLINPNDLNTGANIYNSLDTAYLFGLSKGGLTPEEKQEAQDYLNSMLSQQEYATAMELYMKYVKLLN</sequence>